<feature type="modified residue" description="4-aspartylphosphate" evidence="11">
    <location>
        <position position="214"/>
    </location>
</feature>
<evidence type="ECO:0000256" key="7">
    <source>
        <dbReference type="ARBA" id="ARBA00022989"/>
    </source>
</evidence>
<proteinExistence type="predicted"/>
<evidence type="ECO:0000313" key="15">
    <source>
        <dbReference type="Proteomes" id="UP000515917"/>
    </source>
</evidence>
<dbReference type="PROSITE" id="PS50894">
    <property type="entry name" value="HPT"/>
    <property type="match status" value="1"/>
</dbReference>
<dbReference type="GO" id="GO:0004672">
    <property type="term" value="F:protein kinase activity"/>
    <property type="evidence" value="ECO:0007669"/>
    <property type="project" value="UniProtKB-ARBA"/>
</dbReference>
<dbReference type="EMBL" id="CP025781">
    <property type="protein sequence ID" value="QBC45357.1"/>
    <property type="molecule type" value="Genomic_DNA"/>
</dbReference>
<keyword evidence="4" id="KW-0812">Transmembrane</keyword>
<dbReference type="InterPro" id="IPR001789">
    <property type="entry name" value="Sig_transdc_resp-reg_receiver"/>
</dbReference>
<dbReference type="CDD" id="cd17546">
    <property type="entry name" value="REC_hyHK_CKI1_RcsC-like"/>
    <property type="match status" value="2"/>
</dbReference>
<protein>
    <recommendedName>
        <fullName evidence="16">Histidine kinase</fullName>
    </recommendedName>
</protein>
<evidence type="ECO:0000256" key="8">
    <source>
        <dbReference type="ARBA" id="ARBA00023012"/>
    </source>
</evidence>
<dbReference type="GO" id="GO:0005886">
    <property type="term" value="C:plasma membrane"/>
    <property type="evidence" value="ECO:0007669"/>
    <property type="project" value="UniProtKB-SubCell"/>
</dbReference>
<evidence type="ECO:0000259" key="13">
    <source>
        <dbReference type="PROSITE" id="PS50894"/>
    </source>
</evidence>
<keyword evidence="2" id="KW-1003">Cell membrane</keyword>
<dbReference type="Pfam" id="PF01627">
    <property type="entry name" value="Hpt"/>
    <property type="match status" value="1"/>
</dbReference>
<dbReference type="Gene3D" id="3.40.50.2300">
    <property type="match status" value="3"/>
</dbReference>
<dbReference type="Proteomes" id="UP000515917">
    <property type="component" value="Chromosome"/>
</dbReference>
<feature type="domain" description="Response regulatory" evidence="12">
    <location>
        <begin position="442"/>
        <end position="558"/>
    </location>
</feature>
<dbReference type="InterPro" id="IPR008207">
    <property type="entry name" value="Sig_transdc_His_kin_Hpt_dom"/>
</dbReference>
<keyword evidence="8" id="KW-0902">Two-component regulatory system</keyword>
<evidence type="ECO:0000256" key="2">
    <source>
        <dbReference type="ARBA" id="ARBA00022475"/>
    </source>
</evidence>
<dbReference type="KEGG" id="ifl:C1H71_18650"/>
<dbReference type="PROSITE" id="PS50110">
    <property type="entry name" value="RESPONSE_REGULATORY"/>
    <property type="match status" value="3"/>
</dbReference>
<evidence type="ECO:0000256" key="6">
    <source>
        <dbReference type="ARBA" id="ARBA00022840"/>
    </source>
</evidence>
<evidence type="ECO:0000256" key="4">
    <source>
        <dbReference type="ARBA" id="ARBA00022692"/>
    </source>
</evidence>
<feature type="modified residue" description="4-aspartylphosphate" evidence="11">
    <location>
        <position position="70"/>
    </location>
</feature>
<evidence type="ECO:0000256" key="1">
    <source>
        <dbReference type="ARBA" id="ARBA00004651"/>
    </source>
</evidence>
<evidence type="ECO:0000313" key="14">
    <source>
        <dbReference type="EMBL" id="QBC45357.1"/>
    </source>
</evidence>
<feature type="domain" description="Response regulatory" evidence="12">
    <location>
        <begin position="165"/>
        <end position="281"/>
    </location>
</feature>
<evidence type="ECO:0000256" key="9">
    <source>
        <dbReference type="ARBA" id="ARBA00023136"/>
    </source>
</evidence>
<evidence type="ECO:0000256" key="3">
    <source>
        <dbReference type="ARBA" id="ARBA00022553"/>
    </source>
</evidence>
<dbReference type="PANTHER" id="PTHR45339:SF1">
    <property type="entry name" value="HYBRID SIGNAL TRANSDUCTION HISTIDINE KINASE J"/>
    <property type="match status" value="1"/>
</dbReference>
<keyword evidence="9" id="KW-0472">Membrane</keyword>
<reference evidence="14 15" key="1">
    <citation type="submission" date="2018-01" db="EMBL/GenBank/DDBJ databases">
        <title>Genome sequence of Iodobacter sp. strain PCH194 isolated from Indian Trans-Himalaya.</title>
        <authorList>
            <person name="Kumar V."/>
            <person name="Thakur V."/>
            <person name="Kumar S."/>
            <person name="Singh D."/>
        </authorList>
    </citation>
    <scope>NUCLEOTIDE SEQUENCE [LARGE SCALE GENOMIC DNA]</scope>
    <source>
        <strain evidence="14 15">PCH194</strain>
    </source>
</reference>
<evidence type="ECO:0008006" key="16">
    <source>
        <dbReference type="Google" id="ProtNLM"/>
    </source>
</evidence>
<comment type="subcellular location">
    <subcellularLocation>
        <location evidence="1">Cell membrane</location>
        <topology evidence="1">Multi-pass membrane protein</topology>
    </subcellularLocation>
</comment>
<dbReference type="SUPFAM" id="SSF47226">
    <property type="entry name" value="Histidine-containing phosphotransfer domain, HPT domain"/>
    <property type="match status" value="1"/>
</dbReference>
<dbReference type="GO" id="GO:0000160">
    <property type="term" value="P:phosphorelay signal transduction system"/>
    <property type="evidence" value="ECO:0007669"/>
    <property type="project" value="UniProtKB-KW"/>
</dbReference>
<keyword evidence="7" id="KW-1133">Transmembrane helix</keyword>
<evidence type="ECO:0000259" key="12">
    <source>
        <dbReference type="PROSITE" id="PS50110"/>
    </source>
</evidence>
<evidence type="ECO:0000256" key="10">
    <source>
        <dbReference type="PROSITE-ProRule" id="PRU00110"/>
    </source>
</evidence>
<keyword evidence="3 11" id="KW-0597">Phosphoprotein</keyword>
<gene>
    <name evidence="14" type="ORF">C1H71_18650</name>
</gene>
<feature type="domain" description="HPt" evidence="13">
    <location>
        <begin position="328"/>
        <end position="426"/>
    </location>
</feature>
<dbReference type="SMART" id="SM00448">
    <property type="entry name" value="REC"/>
    <property type="match status" value="3"/>
</dbReference>
<dbReference type="Gene3D" id="1.20.120.160">
    <property type="entry name" value="HPT domain"/>
    <property type="match status" value="1"/>
</dbReference>
<evidence type="ECO:0000256" key="5">
    <source>
        <dbReference type="ARBA" id="ARBA00022741"/>
    </source>
</evidence>
<dbReference type="InterPro" id="IPR036641">
    <property type="entry name" value="HPT_dom_sf"/>
</dbReference>
<dbReference type="InterPro" id="IPR011006">
    <property type="entry name" value="CheY-like_superfamily"/>
</dbReference>
<dbReference type="AlphaFoldDB" id="A0A7G3GD03"/>
<dbReference type="PANTHER" id="PTHR45339">
    <property type="entry name" value="HYBRID SIGNAL TRANSDUCTION HISTIDINE KINASE J"/>
    <property type="match status" value="1"/>
</dbReference>
<feature type="modified residue" description="4-aspartylphosphate" evidence="11">
    <location>
        <position position="491"/>
    </location>
</feature>
<keyword evidence="6" id="KW-0067">ATP-binding</keyword>
<name>A0A7G3GD03_9NEIS</name>
<organism evidence="14 15">
    <name type="scientific">Iodobacter fluviatilis</name>
    <dbReference type="NCBI Taxonomy" id="537"/>
    <lineage>
        <taxon>Bacteria</taxon>
        <taxon>Pseudomonadati</taxon>
        <taxon>Pseudomonadota</taxon>
        <taxon>Betaproteobacteria</taxon>
        <taxon>Neisseriales</taxon>
        <taxon>Chitinibacteraceae</taxon>
        <taxon>Iodobacter</taxon>
    </lineage>
</organism>
<feature type="modified residue" description="Phosphohistidine" evidence="10">
    <location>
        <position position="367"/>
    </location>
</feature>
<feature type="domain" description="Response regulatory" evidence="12">
    <location>
        <begin position="16"/>
        <end position="137"/>
    </location>
</feature>
<dbReference type="SMART" id="SM00073">
    <property type="entry name" value="HPT"/>
    <property type="match status" value="1"/>
</dbReference>
<dbReference type="Pfam" id="PF00072">
    <property type="entry name" value="Response_reg"/>
    <property type="match status" value="3"/>
</dbReference>
<accession>A0A7G3GD03</accession>
<sequence>MVPRPLVPNIDLRDKAVLVVDDQEEAARVLAALLRTMTFRPTVVTSGQAAVVEVARADAAGLPFAVVFLDWRMPQMDGGETARAIQALAIQAPPQLVVVTAYGRDEVFSESPINLIDDVLIKPVSASQLFDTTMRVLGGANDNVSFSILNTHTLEIDLSSIQGARILLVEDNDLNQQVAIDLLQDAGFIVDLAENGQQALQKIQQASFDLVLMDMQMPVMDGLEATMQIRLCPQHANLPIVAMTANAMKIDQERCFSAGMNDHVSKPIEPNYLWSALLRWIKPRPENANKINAPMALENKPFILKSKLELLNVAGLDVSNGLRRVLGKESLYLEMLRKFIHGQSAIVAEVSLALEEKDYSTAERLLHSSKSVAGSIGAAELAELAAELENVIRYRPTDPMCKPMLEAFSSTLVSFLVDLIVALDGVKPSSDEVELQVNNASTVMAVDDTPMNLLLIDRMLKNEFQVITAQNGVEALKILANAPLPQLILLDILMPEMDGYETCRQIKANPALCHIPIIFMSARNEAEDEILGMELGAVDYMTKPLCLPLVLSRVKAHLAMHLSHQAALQDKK</sequence>
<keyword evidence="15" id="KW-1185">Reference proteome</keyword>
<evidence type="ECO:0000256" key="11">
    <source>
        <dbReference type="PROSITE-ProRule" id="PRU00169"/>
    </source>
</evidence>
<dbReference type="SUPFAM" id="SSF52172">
    <property type="entry name" value="CheY-like"/>
    <property type="match status" value="3"/>
</dbReference>
<keyword evidence="5" id="KW-0547">Nucleotide-binding</keyword>
<dbReference type="GO" id="GO:0005524">
    <property type="term" value="F:ATP binding"/>
    <property type="evidence" value="ECO:0007669"/>
    <property type="project" value="UniProtKB-KW"/>
</dbReference>